<protein>
    <submittedName>
        <fullName evidence="1">Hydroxyurea phosphotransferase</fullName>
    </submittedName>
</protein>
<gene>
    <name evidence="1" type="ORF">Vau01_109430</name>
</gene>
<comment type="caution">
    <text evidence="1">The sequence shown here is derived from an EMBL/GenBank/DDBJ whole genome shotgun (WGS) entry which is preliminary data.</text>
</comment>
<accession>A0A8J3ZI86</accession>
<reference evidence="1" key="1">
    <citation type="submission" date="2021-01" db="EMBL/GenBank/DDBJ databases">
        <title>Whole genome shotgun sequence of Virgisporangium aurantiacum NBRC 16421.</title>
        <authorList>
            <person name="Komaki H."/>
            <person name="Tamura T."/>
        </authorList>
    </citation>
    <scope>NUCLEOTIDE SEQUENCE</scope>
    <source>
        <strain evidence="1">NBRC 16421</strain>
    </source>
</reference>
<evidence type="ECO:0000313" key="1">
    <source>
        <dbReference type="EMBL" id="GIJ63427.1"/>
    </source>
</evidence>
<sequence>MPEALVASHAQFFGAAGRGWIDGLPGLAAACLERWQLTLDGPPGFGAVALILPVRCADGTPAVLKLQPVDDETGGEPAALRAWRGHGAVGLLRHDPDTGSMLLERLDAGRTLGAIRDDLAALRILTGIMAGLHAVPAPPGIRRLGDVAAAMLDRVPHALGTVADPDERHLIGTCAAVVADLVAEPGDRLLHWDLHFDNVLATLDDPDRWLAIDPKPLIGDPGFELLAALHNRWDDVVATADVPRAVRRRFDLMTEILGLDRQRAIGWTLARILQNALWEAENSDTAWSTEPDRAIARALRR</sequence>
<dbReference type="EMBL" id="BOPG01000094">
    <property type="protein sequence ID" value="GIJ63427.1"/>
    <property type="molecule type" value="Genomic_DNA"/>
</dbReference>
<dbReference type="GO" id="GO:0019748">
    <property type="term" value="P:secondary metabolic process"/>
    <property type="evidence" value="ECO:0007669"/>
    <property type="project" value="InterPro"/>
</dbReference>
<dbReference type="InterPro" id="IPR006748">
    <property type="entry name" value="NH2Glyco/OHUrea_AB-resist_kin"/>
</dbReference>
<dbReference type="Proteomes" id="UP000612585">
    <property type="component" value="Unassembled WGS sequence"/>
</dbReference>
<keyword evidence="2" id="KW-1185">Reference proteome</keyword>
<dbReference type="GO" id="GO:0016773">
    <property type="term" value="F:phosphotransferase activity, alcohol group as acceptor"/>
    <property type="evidence" value="ECO:0007669"/>
    <property type="project" value="InterPro"/>
</dbReference>
<dbReference type="AlphaFoldDB" id="A0A8J3ZI86"/>
<dbReference type="Pfam" id="PF04655">
    <property type="entry name" value="APH_6_hur"/>
    <property type="match status" value="1"/>
</dbReference>
<dbReference type="InterPro" id="IPR011009">
    <property type="entry name" value="Kinase-like_dom_sf"/>
</dbReference>
<evidence type="ECO:0000313" key="2">
    <source>
        <dbReference type="Proteomes" id="UP000612585"/>
    </source>
</evidence>
<organism evidence="1 2">
    <name type="scientific">Virgisporangium aurantiacum</name>
    <dbReference type="NCBI Taxonomy" id="175570"/>
    <lineage>
        <taxon>Bacteria</taxon>
        <taxon>Bacillati</taxon>
        <taxon>Actinomycetota</taxon>
        <taxon>Actinomycetes</taxon>
        <taxon>Micromonosporales</taxon>
        <taxon>Micromonosporaceae</taxon>
        <taxon>Virgisporangium</taxon>
    </lineage>
</organism>
<dbReference type="SUPFAM" id="SSF56112">
    <property type="entry name" value="Protein kinase-like (PK-like)"/>
    <property type="match status" value="1"/>
</dbReference>
<proteinExistence type="predicted"/>
<name>A0A8J3ZI86_9ACTN</name>